<evidence type="ECO:0000313" key="11">
    <source>
        <dbReference type="Proteomes" id="UP000326509"/>
    </source>
</evidence>
<dbReference type="SMART" id="SM00388">
    <property type="entry name" value="HisKA"/>
    <property type="match status" value="1"/>
</dbReference>
<sequence>MIIEPTIEELIKQNSDLKKQIELLTLDVVENTENLKQAELNNEIASIQINQLKSTLDHLDTCIYIKDRNRKYLYANKKTLKLFGCTDQDLQGSVDSNFFPKETCEKLAEIDHRILELGENTSFEVESKDPEGNRLVFLENKTPIFDKTDTSKIIGLCGISTDITKRKNIQEKIVESEQELKQLNATKDKLFSIIAHDLRSPFYGILGFSELLMENLTETDDYESKEYISIINTSAQNTLTLLDNLLNWAKTQTNELSIRPEKIVLSDMIQEVITLKKTLSKSKEIKLNYSPETEIELFTDKTILQCILRNLISNAIKFTNIGGTIDVKVISNQDHVEVSISDNGLGMNKETINQLFKLSNSSALPGTADEQGSGLGLILCKEFVEKLGGRIWAESTLGKGSDFKFIFPIKTVV</sequence>
<evidence type="ECO:0000256" key="4">
    <source>
        <dbReference type="ARBA" id="ARBA00022679"/>
    </source>
</evidence>
<evidence type="ECO:0000256" key="5">
    <source>
        <dbReference type="ARBA" id="ARBA00022777"/>
    </source>
</evidence>
<dbReference type="PANTHER" id="PTHR43547:SF2">
    <property type="entry name" value="HYBRID SIGNAL TRANSDUCTION HISTIDINE KINASE C"/>
    <property type="match status" value="1"/>
</dbReference>
<dbReference type="InterPro" id="IPR013656">
    <property type="entry name" value="PAS_4"/>
</dbReference>
<proteinExistence type="predicted"/>
<dbReference type="InterPro" id="IPR003594">
    <property type="entry name" value="HATPase_dom"/>
</dbReference>
<dbReference type="FunFam" id="3.30.565.10:FF:000006">
    <property type="entry name" value="Sensor histidine kinase WalK"/>
    <property type="match status" value="1"/>
</dbReference>
<comment type="caution">
    <text evidence="10">The sequence shown here is derived from an EMBL/GenBank/DDBJ whole genome shotgun (WGS) entry which is preliminary data.</text>
</comment>
<dbReference type="InterPro" id="IPR036890">
    <property type="entry name" value="HATPase_C_sf"/>
</dbReference>
<accession>A0A5J4J551</accession>
<name>A0A5J4J551_9FLAO</name>
<dbReference type="EMBL" id="BKCG01000014">
    <property type="protein sequence ID" value="GER61010.1"/>
    <property type="molecule type" value="Genomic_DNA"/>
</dbReference>
<keyword evidence="6" id="KW-0175">Coiled coil</keyword>
<dbReference type="InterPro" id="IPR035965">
    <property type="entry name" value="PAS-like_dom_sf"/>
</dbReference>
<dbReference type="NCBIfam" id="TIGR00229">
    <property type="entry name" value="sensory_box"/>
    <property type="match status" value="1"/>
</dbReference>
<organism evidence="10 11">
    <name type="scientific">Patiriisocius marinus</name>
    <dbReference type="NCBI Taxonomy" id="1397112"/>
    <lineage>
        <taxon>Bacteria</taxon>
        <taxon>Pseudomonadati</taxon>
        <taxon>Bacteroidota</taxon>
        <taxon>Flavobacteriia</taxon>
        <taxon>Flavobacteriales</taxon>
        <taxon>Flavobacteriaceae</taxon>
        <taxon>Patiriisocius</taxon>
    </lineage>
</organism>
<evidence type="ECO:0000259" key="8">
    <source>
        <dbReference type="PROSITE" id="PS50112"/>
    </source>
</evidence>
<dbReference type="Gene3D" id="3.30.565.10">
    <property type="entry name" value="Histidine kinase-like ATPase, C-terminal domain"/>
    <property type="match status" value="1"/>
</dbReference>
<keyword evidence="3" id="KW-0597">Phosphoprotein</keyword>
<evidence type="ECO:0000256" key="1">
    <source>
        <dbReference type="ARBA" id="ARBA00000085"/>
    </source>
</evidence>
<feature type="domain" description="Histidine kinase" evidence="7">
    <location>
        <begin position="193"/>
        <end position="411"/>
    </location>
</feature>
<dbReference type="PROSITE" id="PS50109">
    <property type="entry name" value="HIS_KIN"/>
    <property type="match status" value="1"/>
</dbReference>
<evidence type="ECO:0000256" key="2">
    <source>
        <dbReference type="ARBA" id="ARBA00012438"/>
    </source>
</evidence>
<dbReference type="SUPFAM" id="SSF55874">
    <property type="entry name" value="ATPase domain of HSP90 chaperone/DNA topoisomerase II/histidine kinase"/>
    <property type="match status" value="1"/>
</dbReference>
<protein>
    <recommendedName>
        <fullName evidence="2">histidine kinase</fullName>
        <ecNumber evidence="2">2.7.13.3</ecNumber>
    </recommendedName>
</protein>
<dbReference type="Gene3D" id="3.30.450.20">
    <property type="entry name" value="PAS domain"/>
    <property type="match status" value="1"/>
</dbReference>
<feature type="domain" description="PAC" evidence="9">
    <location>
        <begin position="121"/>
        <end position="175"/>
    </location>
</feature>
<dbReference type="RefSeq" id="WP_151675437.1">
    <property type="nucleotide sequence ID" value="NZ_BKCG01000014.1"/>
</dbReference>
<evidence type="ECO:0000256" key="3">
    <source>
        <dbReference type="ARBA" id="ARBA00022553"/>
    </source>
</evidence>
<evidence type="ECO:0000259" key="9">
    <source>
        <dbReference type="PROSITE" id="PS50113"/>
    </source>
</evidence>
<dbReference type="InterPro" id="IPR036097">
    <property type="entry name" value="HisK_dim/P_sf"/>
</dbReference>
<dbReference type="SUPFAM" id="SSF47384">
    <property type="entry name" value="Homodimeric domain of signal transducing histidine kinase"/>
    <property type="match status" value="1"/>
</dbReference>
<keyword evidence="4" id="KW-0808">Transferase</keyword>
<dbReference type="EC" id="2.7.13.3" evidence="2"/>
<dbReference type="SUPFAM" id="SSF55785">
    <property type="entry name" value="PYP-like sensor domain (PAS domain)"/>
    <property type="match status" value="1"/>
</dbReference>
<dbReference type="InterPro" id="IPR005467">
    <property type="entry name" value="His_kinase_dom"/>
</dbReference>
<evidence type="ECO:0000313" key="10">
    <source>
        <dbReference type="EMBL" id="GER61010.1"/>
    </source>
</evidence>
<dbReference type="Pfam" id="PF02518">
    <property type="entry name" value="HATPase_c"/>
    <property type="match status" value="1"/>
</dbReference>
<dbReference type="InterPro" id="IPR000014">
    <property type="entry name" value="PAS"/>
</dbReference>
<keyword evidence="5" id="KW-0418">Kinase</keyword>
<dbReference type="Proteomes" id="UP000326509">
    <property type="component" value="Unassembled WGS sequence"/>
</dbReference>
<comment type="catalytic activity">
    <reaction evidence="1">
        <text>ATP + protein L-histidine = ADP + protein N-phospho-L-histidine.</text>
        <dbReference type="EC" id="2.7.13.3"/>
    </reaction>
</comment>
<feature type="coiled-coil region" evidence="6">
    <location>
        <begin position="166"/>
        <end position="193"/>
    </location>
</feature>
<dbReference type="OrthoDB" id="9781208at2"/>
<dbReference type="Gene3D" id="1.10.287.130">
    <property type="match status" value="1"/>
</dbReference>
<dbReference type="SMART" id="SM00387">
    <property type="entry name" value="HATPase_c"/>
    <property type="match status" value="1"/>
</dbReference>
<dbReference type="PRINTS" id="PR00344">
    <property type="entry name" value="BCTRLSENSOR"/>
</dbReference>
<keyword evidence="11" id="KW-1185">Reference proteome</keyword>
<dbReference type="CDD" id="cd00130">
    <property type="entry name" value="PAS"/>
    <property type="match status" value="1"/>
</dbReference>
<dbReference type="PROSITE" id="PS50113">
    <property type="entry name" value="PAC"/>
    <property type="match status" value="1"/>
</dbReference>
<feature type="domain" description="PAS" evidence="8">
    <location>
        <begin position="48"/>
        <end position="118"/>
    </location>
</feature>
<dbReference type="InterPro" id="IPR000700">
    <property type="entry name" value="PAS-assoc_C"/>
</dbReference>
<dbReference type="PROSITE" id="PS50112">
    <property type="entry name" value="PAS"/>
    <property type="match status" value="1"/>
</dbReference>
<dbReference type="InterPro" id="IPR003661">
    <property type="entry name" value="HisK_dim/P_dom"/>
</dbReference>
<dbReference type="AlphaFoldDB" id="A0A5J4J551"/>
<evidence type="ECO:0000256" key="6">
    <source>
        <dbReference type="SAM" id="Coils"/>
    </source>
</evidence>
<dbReference type="GO" id="GO:0000155">
    <property type="term" value="F:phosphorelay sensor kinase activity"/>
    <property type="evidence" value="ECO:0007669"/>
    <property type="project" value="InterPro"/>
</dbReference>
<reference evidence="10 11" key="1">
    <citation type="submission" date="2019-08" db="EMBL/GenBank/DDBJ databases">
        <title>Draft genome sequence of Ulvibacter marinus type strain NBRC 109484.</title>
        <authorList>
            <person name="Kawano K."/>
            <person name="Ushijima N."/>
            <person name="Kihara M."/>
            <person name="Itoh H."/>
        </authorList>
    </citation>
    <scope>NUCLEOTIDE SEQUENCE [LARGE SCALE GENOMIC DNA]</scope>
    <source>
        <strain evidence="10 11">NBRC 109484</strain>
    </source>
</reference>
<dbReference type="Pfam" id="PF00512">
    <property type="entry name" value="HisKA"/>
    <property type="match status" value="1"/>
</dbReference>
<gene>
    <name evidence="10" type="ORF">ULMA_31180</name>
</gene>
<dbReference type="PANTHER" id="PTHR43547">
    <property type="entry name" value="TWO-COMPONENT HISTIDINE KINASE"/>
    <property type="match status" value="1"/>
</dbReference>
<evidence type="ECO:0000259" key="7">
    <source>
        <dbReference type="PROSITE" id="PS50109"/>
    </source>
</evidence>
<dbReference type="InterPro" id="IPR004358">
    <property type="entry name" value="Sig_transdc_His_kin-like_C"/>
</dbReference>
<feature type="coiled-coil region" evidence="6">
    <location>
        <begin position="7"/>
        <end position="55"/>
    </location>
</feature>
<dbReference type="Pfam" id="PF08448">
    <property type="entry name" value="PAS_4"/>
    <property type="match status" value="1"/>
</dbReference>
<dbReference type="CDD" id="cd00082">
    <property type="entry name" value="HisKA"/>
    <property type="match status" value="1"/>
</dbReference>